<dbReference type="InterPro" id="IPR027417">
    <property type="entry name" value="P-loop_NTPase"/>
</dbReference>
<reference evidence="12 13" key="1">
    <citation type="submission" date="2016-10" db="EMBL/GenBank/DDBJ databases">
        <authorList>
            <person name="de Groot N.N."/>
        </authorList>
    </citation>
    <scope>NUCLEOTIDE SEQUENCE [LARGE SCALE GENOMIC DNA]</scope>
    <source>
        <strain evidence="12 13">DSM 23310</strain>
    </source>
</reference>
<feature type="region of interest" description="G-domain" evidence="8">
    <location>
        <begin position="182"/>
        <end position="330"/>
    </location>
</feature>
<keyword evidence="5 8" id="KW-0648">Protein biosynthesis</keyword>
<accession>A0A1H2YBP3</accession>
<dbReference type="InterPro" id="IPR005225">
    <property type="entry name" value="Small_GTP-bd"/>
</dbReference>
<dbReference type="Pfam" id="PF11987">
    <property type="entry name" value="IF-2"/>
    <property type="match status" value="1"/>
</dbReference>
<protein>
    <recommendedName>
        <fullName evidence="2 8">Translation initiation factor IF-2</fullName>
    </recommendedName>
</protein>
<comment type="subcellular location">
    <subcellularLocation>
        <location evidence="8">Cytoplasm</location>
    </subcellularLocation>
</comment>
<keyword evidence="13" id="KW-1185">Reference proteome</keyword>
<dbReference type="Gene3D" id="2.40.30.10">
    <property type="entry name" value="Translation factors"/>
    <property type="match status" value="2"/>
</dbReference>
<dbReference type="CDD" id="cd01887">
    <property type="entry name" value="IF2_eIF5B"/>
    <property type="match status" value="1"/>
</dbReference>
<evidence type="ECO:0000256" key="10">
    <source>
        <dbReference type="SAM" id="MobiDB-lite"/>
    </source>
</evidence>
<gene>
    <name evidence="8" type="primary">infB</name>
    <name evidence="12" type="ORF">SAMN05660923_01577</name>
</gene>
<dbReference type="HAMAP" id="MF_00100_B">
    <property type="entry name" value="IF_2_B"/>
    <property type="match status" value="1"/>
</dbReference>
<evidence type="ECO:0000256" key="7">
    <source>
        <dbReference type="ARBA" id="ARBA00025162"/>
    </source>
</evidence>
<dbReference type="InterPro" id="IPR023115">
    <property type="entry name" value="TIF_IF2_dom3"/>
</dbReference>
<feature type="binding site" evidence="8">
    <location>
        <begin position="234"/>
        <end position="238"/>
    </location>
    <ligand>
        <name>GTP</name>
        <dbReference type="ChEBI" id="CHEBI:37565"/>
    </ligand>
</feature>
<keyword evidence="3 8" id="KW-0396">Initiation factor</keyword>
<evidence type="ECO:0000256" key="3">
    <source>
        <dbReference type="ARBA" id="ARBA00022540"/>
    </source>
</evidence>
<evidence type="ECO:0000256" key="6">
    <source>
        <dbReference type="ARBA" id="ARBA00023134"/>
    </source>
</evidence>
<dbReference type="GO" id="GO:0005829">
    <property type="term" value="C:cytosol"/>
    <property type="evidence" value="ECO:0007669"/>
    <property type="project" value="TreeGrafter"/>
</dbReference>
<dbReference type="FunFam" id="3.40.50.300:FF:000019">
    <property type="entry name" value="Translation initiation factor IF-2"/>
    <property type="match status" value="1"/>
</dbReference>
<dbReference type="SUPFAM" id="SSF52540">
    <property type="entry name" value="P-loop containing nucleoside triphosphate hydrolases"/>
    <property type="match status" value="1"/>
</dbReference>
<dbReference type="InterPro" id="IPR000178">
    <property type="entry name" value="TF_IF2_bacterial-like"/>
</dbReference>
<dbReference type="Pfam" id="PF04760">
    <property type="entry name" value="IF2_N"/>
    <property type="match status" value="2"/>
</dbReference>
<comment type="similarity">
    <text evidence="1 8 9">Belongs to the TRAFAC class translation factor GTPase superfamily. Classic translation factor GTPase family. IF-2 subfamily.</text>
</comment>
<dbReference type="InterPro" id="IPR015760">
    <property type="entry name" value="TIF_IF2"/>
</dbReference>
<dbReference type="CDD" id="cd03702">
    <property type="entry name" value="IF2_mtIF2_II"/>
    <property type="match status" value="1"/>
</dbReference>
<dbReference type="InterPro" id="IPR006847">
    <property type="entry name" value="IF2_N"/>
</dbReference>
<evidence type="ECO:0000256" key="2">
    <source>
        <dbReference type="ARBA" id="ARBA00020675"/>
    </source>
</evidence>
<name>A0A1H2YBP3_9FIRM</name>
<dbReference type="PROSITE" id="PS01176">
    <property type="entry name" value="IF2"/>
    <property type="match status" value="1"/>
</dbReference>
<dbReference type="PROSITE" id="PS51722">
    <property type="entry name" value="G_TR_2"/>
    <property type="match status" value="1"/>
</dbReference>
<dbReference type="PANTHER" id="PTHR43381:SF5">
    <property type="entry name" value="TR-TYPE G DOMAIN-CONTAINING PROTEIN"/>
    <property type="match status" value="1"/>
</dbReference>
<evidence type="ECO:0000256" key="4">
    <source>
        <dbReference type="ARBA" id="ARBA00022741"/>
    </source>
</evidence>
<feature type="binding site" evidence="8">
    <location>
        <begin position="288"/>
        <end position="291"/>
    </location>
    <ligand>
        <name>GTP</name>
        <dbReference type="ChEBI" id="CHEBI:37565"/>
    </ligand>
</feature>
<evidence type="ECO:0000256" key="8">
    <source>
        <dbReference type="HAMAP-Rule" id="MF_00100"/>
    </source>
</evidence>
<proteinExistence type="inferred from homology"/>
<dbReference type="InterPro" id="IPR036925">
    <property type="entry name" value="TIF_IF2_dom3_sf"/>
</dbReference>
<dbReference type="Proteomes" id="UP000198828">
    <property type="component" value="Unassembled WGS sequence"/>
</dbReference>
<dbReference type="FunFam" id="2.40.30.10:FF:000007">
    <property type="entry name" value="Translation initiation factor IF-2"/>
    <property type="match status" value="1"/>
</dbReference>
<dbReference type="SUPFAM" id="SSF50447">
    <property type="entry name" value="Translation proteins"/>
    <property type="match status" value="2"/>
</dbReference>
<keyword evidence="8" id="KW-0963">Cytoplasm</keyword>
<keyword evidence="6 8" id="KW-0342">GTP-binding</keyword>
<dbReference type="FunFam" id="3.40.50.10050:FF:000001">
    <property type="entry name" value="Translation initiation factor IF-2"/>
    <property type="match status" value="1"/>
</dbReference>
<evidence type="ECO:0000259" key="11">
    <source>
        <dbReference type="PROSITE" id="PS51722"/>
    </source>
</evidence>
<feature type="domain" description="Tr-type G" evidence="11">
    <location>
        <begin position="179"/>
        <end position="348"/>
    </location>
</feature>
<evidence type="ECO:0000313" key="13">
    <source>
        <dbReference type="Proteomes" id="UP000198828"/>
    </source>
</evidence>
<dbReference type="Gene3D" id="1.10.10.2480">
    <property type="match status" value="1"/>
</dbReference>
<keyword evidence="4 8" id="KW-0547">Nucleotide-binding</keyword>
<evidence type="ECO:0000256" key="5">
    <source>
        <dbReference type="ARBA" id="ARBA00022917"/>
    </source>
</evidence>
<dbReference type="GO" id="GO:0003924">
    <property type="term" value="F:GTPase activity"/>
    <property type="evidence" value="ECO:0007669"/>
    <property type="project" value="UniProtKB-UniRule"/>
</dbReference>
<dbReference type="InterPro" id="IPR053905">
    <property type="entry name" value="EF-G-like_DII"/>
</dbReference>
<feature type="compositionally biased region" description="Basic and acidic residues" evidence="10">
    <location>
        <begin position="73"/>
        <end position="89"/>
    </location>
</feature>
<dbReference type="AlphaFoldDB" id="A0A1H2YBP3"/>
<feature type="binding site" evidence="8">
    <location>
        <begin position="188"/>
        <end position="195"/>
    </location>
    <ligand>
        <name>GTP</name>
        <dbReference type="ChEBI" id="CHEBI:37565"/>
    </ligand>
</feature>
<dbReference type="CDD" id="cd03692">
    <property type="entry name" value="mtIF2_IVc"/>
    <property type="match status" value="1"/>
</dbReference>
<evidence type="ECO:0000256" key="9">
    <source>
        <dbReference type="RuleBase" id="RU000644"/>
    </source>
</evidence>
<dbReference type="FunFam" id="2.40.30.10:FF:000008">
    <property type="entry name" value="Translation initiation factor IF-2"/>
    <property type="match status" value="1"/>
</dbReference>
<dbReference type="Pfam" id="PF00009">
    <property type="entry name" value="GTP_EFTU"/>
    <property type="match status" value="1"/>
</dbReference>
<dbReference type="GO" id="GO:0005525">
    <property type="term" value="F:GTP binding"/>
    <property type="evidence" value="ECO:0007669"/>
    <property type="project" value="UniProtKB-KW"/>
</dbReference>
<feature type="region of interest" description="Disordered" evidence="10">
    <location>
        <begin position="52"/>
        <end position="89"/>
    </location>
</feature>
<dbReference type="InterPro" id="IPR000795">
    <property type="entry name" value="T_Tr_GTP-bd_dom"/>
</dbReference>
<dbReference type="GO" id="GO:0003743">
    <property type="term" value="F:translation initiation factor activity"/>
    <property type="evidence" value="ECO:0007669"/>
    <property type="project" value="UniProtKB-UniRule"/>
</dbReference>
<organism evidence="12 13">
    <name type="scientific">Tepidimicrobium xylanilyticum</name>
    <dbReference type="NCBI Taxonomy" id="1123352"/>
    <lineage>
        <taxon>Bacteria</taxon>
        <taxon>Bacillati</taxon>
        <taxon>Bacillota</taxon>
        <taxon>Tissierellia</taxon>
        <taxon>Tissierellales</taxon>
        <taxon>Tepidimicrobiaceae</taxon>
        <taxon>Tepidimicrobium</taxon>
    </lineage>
</organism>
<dbReference type="SUPFAM" id="SSF52156">
    <property type="entry name" value="Initiation factor IF2/eIF5b, domain 3"/>
    <property type="match status" value="1"/>
</dbReference>
<dbReference type="Gene3D" id="3.40.50.10050">
    <property type="entry name" value="Translation initiation factor IF- 2, domain 3"/>
    <property type="match status" value="1"/>
</dbReference>
<evidence type="ECO:0000313" key="12">
    <source>
        <dbReference type="EMBL" id="SDX02461.1"/>
    </source>
</evidence>
<dbReference type="PANTHER" id="PTHR43381">
    <property type="entry name" value="TRANSLATION INITIATION FACTOR IF-2-RELATED"/>
    <property type="match status" value="1"/>
</dbReference>
<evidence type="ECO:0000256" key="1">
    <source>
        <dbReference type="ARBA" id="ARBA00007733"/>
    </source>
</evidence>
<dbReference type="EMBL" id="FNNG01000006">
    <property type="protein sequence ID" value="SDX02461.1"/>
    <property type="molecule type" value="Genomic_DNA"/>
</dbReference>
<comment type="function">
    <text evidence="7 8 9">One of the essential components for the initiation of protein synthesis. Protects formylmethionyl-tRNA from spontaneous hydrolysis and promotes its binding to the 30S ribosomal subunits. Also involved in the hydrolysis of GTP during the formation of the 70S ribosomal complex.</text>
</comment>
<feature type="compositionally biased region" description="Basic and acidic residues" evidence="10">
    <location>
        <begin position="52"/>
        <end position="63"/>
    </location>
</feature>
<dbReference type="NCBIfam" id="TIGR00487">
    <property type="entry name" value="IF-2"/>
    <property type="match status" value="1"/>
</dbReference>
<dbReference type="Gene3D" id="3.40.50.300">
    <property type="entry name" value="P-loop containing nucleotide triphosphate hydrolases"/>
    <property type="match status" value="1"/>
</dbReference>
<dbReference type="NCBIfam" id="TIGR00231">
    <property type="entry name" value="small_GTP"/>
    <property type="match status" value="1"/>
</dbReference>
<dbReference type="InterPro" id="IPR044145">
    <property type="entry name" value="IF2_II"/>
</dbReference>
<sequence length="677" mass="74616">MVKIRVYELAKELGMTSKDLMQKLKDLDINISSHMSSIENEEAEMIKELFEEEKESKVKDSKPSKKKSKKKVNKENKGKKAEVIPQKEKEEKEEIIEIDDTIIVKDLADKMGLSVTQVISKLIGLGVMANQNQSIDFDTASIVGDEFGFKIVKSNIEDETSMVEEFRLDFEDDPEDLKPRPPVVTVMGHVDHGKTSLLDAIRKTSVTSQEAGGITQHIGASTVNIDGNKIVFLDTPGHEAFTSMRARGAQVTDIAILVVAADDGVMPQTVEAINHAKAANVPIIVAVNKIDKPTANVDRIKQELVEHGLVPEEWGGDTICVPVSALKKEGIDELLEMILLVAEMQELKANPNRNAVGTVIEAQLDKGRGPVATVLVQKGTLKVGDMVVSGSAYGRVRAMFDDKGKRVKKAGPSMPVAILGLSEVPLSGDLLYAADDEKTVKEYAERNKELAREEQLKSSQKVSLDDLFERIQLGEIKDLNIIIKTDVRGTIDAIRQSLEKLETDEVKINIIHGGVGGITESDIMLASASNAIIIGFNVRPTLNALDIAKREKVDVRTYRVIYDAIEDIKSAIKGMLEPQYEEEVIGRAEIRAVFKVPNVGNVAGIYVQQGKITRSSSIRLLRNDVVVYEGKVSSLKRFKDDVREISSGYEGGLGLENYNDIKEGDILEAYIMKEVER</sequence>
<dbReference type="InterPro" id="IPR009000">
    <property type="entry name" value="Transl_B-barrel_sf"/>
</dbReference>
<dbReference type="Pfam" id="PF22042">
    <property type="entry name" value="EF-G_D2"/>
    <property type="match status" value="1"/>
</dbReference>